<dbReference type="InterPro" id="IPR051796">
    <property type="entry name" value="ISF_SsuE-like"/>
</dbReference>
<feature type="domain" description="NADPH-dependent FMN reductase-like" evidence="3">
    <location>
        <begin position="1"/>
        <end position="139"/>
    </location>
</feature>
<keyword evidence="1" id="KW-0285">Flavoprotein</keyword>
<dbReference type="InterPro" id="IPR029039">
    <property type="entry name" value="Flavoprotein-like_sf"/>
</dbReference>
<evidence type="ECO:0000313" key="5">
    <source>
        <dbReference type="Proteomes" id="UP000216052"/>
    </source>
</evidence>
<evidence type="ECO:0000256" key="1">
    <source>
        <dbReference type="ARBA" id="ARBA00022630"/>
    </source>
</evidence>
<dbReference type="EMBL" id="CP155571">
    <property type="protein sequence ID" value="XFO73476.1"/>
    <property type="molecule type" value="Genomic_DNA"/>
</dbReference>
<dbReference type="Gene3D" id="3.40.50.360">
    <property type="match status" value="1"/>
</dbReference>
<evidence type="ECO:0000313" key="4">
    <source>
        <dbReference type="EMBL" id="XFO73476.1"/>
    </source>
</evidence>
<organism evidence="4 5">
    <name type="scientific">Sporomusa acidovorans (strain ATCC 49682 / DSM 3132 / Mol)</name>
    <dbReference type="NCBI Taxonomy" id="1123286"/>
    <lineage>
        <taxon>Bacteria</taxon>
        <taxon>Bacillati</taxon>
        <taxon>Bacillota</taxon>
        <taxon>Negativicutes</taxon>
        <taxon>Selenomonadales</taxon>
        <taxon>Sporomusaceae</taxon>
        <taxon>Sporomusa</taxon>
    </lineage>
</organism>
<accession>A0ABZ3J5S4</accession>
<keyword evidence="2" id="KW-0288">FMN</keyword>
<dbReference type="InterPro" id="IPR005025">
    <property type="entry name" value="FMN_Rdtase-like_dom"/>
</dbReference>
<evidence type="ECO:0000259" key="3">
    <source>
        <dbReference type="Pfam" id="PF03358"/>
    </source>
</evidence>
<dbReference type="RefSeq" id="WP_169716932.1">
    <property type="nucleotide sequence ID" value="NZ_CP155571.1"/>
</dbReference>
<sequence>MKITAFNGSPKAETSNTHVMVAAFLKGAESAGAQVENIFLVNKHINHCKGCHSCRLSADGKCVISDDMEELLSKYVASDIAILATPLYFETVSSVLKVFIDRNYCLGISTPPKIIAIANAGSPHRSSFQTLSRTMNFFAKHSELIAEIYAAEGPVLTAKSSRLDLIRKEYRELLYKAGQEIAVNLKLSVETQCALEKPIIPIDEYLQGFKAATEKLKARY</sequence>
<gene>
    <name evidence="4" type="ORF">SPACI_035750</name>
</gene>
<dbReference type="SUPFAM" id="SSF52218">
    <property type="entry name" value="Flavoproteins"/>
    <property type="match status" value="1"/>
</dbReference>
<evidence type="ECO:0000256" key="2">
    <source>
        <dbReference type="ARBA" id="ARBA00022643"/>
    </source>
</evidence>
<proteinExistence type="predicted"/>
<keyword evidence="5" id="KW-1185">Reference proteome</keyword>
<dbReference type="PANTHER" id="PTHR43278:SF2">
    <property type="entry name" value="IRON-SULFUR FLAVOPROTEIN"/>
    <property type="match status" value="1"/>
</dbReference>
<dbReference type="Proteomes" id="UP000216052">
    <property type="component" value="Chromosome"/>
</dbReference>
<dbReference type="Pfam" id="PF03358">
    <property type="entry name" value="FMN_red"/>
    <property type="match status" value="1"/>
</dbReference>
<dbReference type="PANTHER" id="PTHR43278">
    <property type="entry name" value="NAD(P)H-DEPENDENT FMN-CONTAINING OXIDOREDUCTASE YWQN-RELATED"/>
    <property type="match status" value="1"/>
</dbReference>
<protein>
    <recommendedName>
        <fullName evidence="3">NADPH-dependent FMN reductase-like domain-containing protein</fullName>
    </recommendedName>
</protein>
<reference evidence="4" key="1">
    <citation type="submission" date="2024-05" db="EMBL/GenBank/DDBJ databases">
        <title>Isolation and characterization of Sporomusa carbonis sp. nov., a carboxydotrophic hydrogenogen in the genus of Sporomusa isolated from a charcoal burning pile.</title>
        <authorList>
            <person name="Boeer T."/>
            <person name="Rosenbaum F."/>
            <person name="Eysell L."/>
            <person name="Mueller V."/>
            <person name="Daniel R."/>
            <person name="Poehlein A."/>
        </authorList>
    </citation>
    <scope>NUCLEOTIDE SEQUENCE [LARGE SCALE GENOMIC DNA]</scope>
    <source>
        <strain evidence="4">DSM 3132</strain>
    </source>
</reference>
<name>A0ABZ3J5S4_SPOA4</name>